<evidence type="ECO:0000256" key="6">
    <source>
        <dbReference type="SAM" id="Phobius"/>
    </source>
</evidence>
<dbReference type="GO" id="GO:0005886">
    <property type="term" value="C:plasma membrane"/>
    <property type="evidence" value="ECO:0007669"/>
    <property type="project" value="UniProtKB-SubCell"/>
</dbReference>
<evidence type="ECO:0000256" key="1">
    <source>
        <dbReference type="ARBA" id="ARBA00004651"/>
    </source>
</evidence>
<feature type="transmembrane region" description="Helical" evidence="6">
    <location>
        <begin position="209"/>
        <end position="240"/>
    </location>
</feature>
<dbReference type="InterPro" id="IPR004477">
    <property type="entry name" value="ComEC_N"/>
</dbReference>
<sequence>MASFSFPSFKIFLLLTLAILLAFLINLNWLFLLLTLPFFYLIFKKYFSFYYLLFFLSATCYHLLLFKIPPKEKKKEIKFGERMKKRIKEIFHQYLEKENASLVLGIFLGDKKELNRKIKEDFKKTGLYHLLAVSGMHINILAFVLLLFLSILGIPFPYRYLLLIIILFIYAGLCSFRPSVLRAGLMFLFVVLSYFLKRKTLSLNNLFNAGILILLFSPLNLFNISFLLSFLATFGILYFYPLAKSFLKIKNRLLEKYLFEPLLISLSAYLTTAPVIIYSFKALPTAPIIANLIVLPLVALILPLILLVLFFGFFLPFFALIFSQTLNFLIKILIILTHHFSQIFPLIKLKKEFAFFFSIFLIILIFLGESLYQKKSY</sequence>
<comment type="subcellular location">
    <subcellularLocation>
        <location evidence="1">Cell membrane</location>
        <topology evidence="1">Multi-pass membrane protein</topology>
    </subcellularLocation>
</comment>
<dbReference type="PANTHER" id="PTHR30619:SF1">
    <property type="entry name" value="RECOMBINATION PROTEIN 2"/>
    <property type="match status" value="1"/>
</dbReference>
<dbReference type="Pfam" id="PF03772">
    <property type="entry name" value="Competence"/>
    <property type="match status" value="1"/>
</dbReference>
<feature type="transmembrane region" description="Helical" evidence="6">
    <location>
        <begin position="157"/>
        <end position="173"/>
    </location>
</feature>
<feature type="transmembrane region" description="Helical" evidence="6">
    <location>
        <begin position="328"/>
        <end position="347"/>
    </location>
</feature>
<protein>
    <submittedName>
        <fullName evidence="8">ComEC/Rec2 family competence protein</fullName>
    </submittedName>
</protein>
<reference evidence="8" key="1">
    <citation type="journal article" date="2020" name="mSystems">
        <title>Genome- and Community-Level Interaction Insights into Carbon Utilization and Element Cycling Functions of Hydrothermarchaeota in Hydrothermal Sediment.</title>
        <authorList>
            <person name="Zhou Z."/>
            <person name="Liu Y."/>
            <person name="Xu W."/>
            <person name="Pan J."/>
            <person name="Luo Z.H."/>
            <person name="Li M."/>
        </authorList>
    </citation>
    <scope>NUCLEOTIDE SEQUENCE [LARGE SCALE GENOMIC DNA]</scope>
    <source>
        <strain evidence="8">SpSt-791</strain>
    </source>
</reference>
<keyword evidence="5 6" id="KW-0472">Membrane</keyword>
<comment type="caution">
    <text evidence="8">The sequence shown here is derived from an EMBL/GenBank/DDBJ whole genome shotgun (WGS) entry which is preliminary data.</text>
</comment>
<evidence type="ECO:0000259" key="7">
    <source>
        <dbReference type="Pfam" id="PF03772"/>
    </source>
</evidence>
<dbReference type="AlphaFoldDB" id="A0A7V6CN27"/>
<dbReference type="EMBL" id="DTHS01000024">
    <property type="protein sequence ID" value="HHR48773.1"/>
    <property type="molecule type" value="Genomic_DNA"/>
</dbReference>
<dbReference type="NCBIfam" id="TIGR00360">
    <property type="entry name" value="ComEC_N-term"/>
    <property type="match status" value="1"/>
</dbReference>
<keyword evidence="2" id="KW-1003">Cell membrane</keyword>
<feature type="transmembrane region" description="Helical" evidence="6">
    <location>
        <begin position="353"/>
        <end position="372"/>
    </location>
</feature>
<keyword evidence="3 6" id="KW-0812">Transmembrane</keyword>
<keyword evidence="4 6" id="KW-1133">Transmembrane helix</keyword>
<accession>A0A7V6CN27</accession>
<evidence type="ECO:0000256" key="4">
    <source>
        <dbReference type="ARBA" id="ARBA00022989"/>
    </source>
</evidence>
<evidence type="ECO:0000256" key="3">
    <source>
        <dbReference type="ARBA" id="ARBA00022692"/>
    </source>
</evidence>
<evidence type="ECO:0000313" key="8">
    <source>
        <dbReference type="EMBL" id="HHR48773.1"/>
    </source>
</evidence>
<feature type="transmembrane region" description="Helical" evidence="6">
    <location>
        <begin position="126"/>
        <end position="151"/>
    </location>
</feature>
<dbReference type="InterPro" id="IPR052159">
    <property type="entry name" value="Competence_DNA_uptake"/>
</dbReference>
<feature type="domain" description="ComEC/Rec2-related protein" evidence="7">
    <location>
        <begin position="107"/>
        <end position="367"/>
    </location>
</feature>
<organism evidence="8">
    <name type="scientific">candidate division WOR-3 bacterium</name>
    <dbReference type="NCBI Taxonomy" id="2052148"/>
    <lineage>
        <taxon>Bacteria</taxon>
        <taxon>Bacteria division WOR-3</taxon>
    </lineage>
</organism>
<proteinExistence type="predicted"/>
<evidence type="ECO:0000256" key="2">
    <source>
        <dbReference type="ARBA" id="ARBA00022475"/>
    </source>
</evidence>
<evidence type="ECO:0000256" key="5">
    <source>
        <dbReference type="ARBA" id="ARBA00023136"/>
    </source>
</evidence>
<name>A0A7V6CN27_UNCW3</name>
<dbReference type="PANTHER" id="PTHR30619">
    <property type="entry name" value="DNA INTERNALIZATION/COMPETENCE PROTEIN COMEC/REC2"/>
    <property type="match status" value="1"/>
</dbReference>
<feature type="transmembrane region" description="Helical" evidence="6">
    <location>
        <begin position="49"/>
        <end position="68"/>
    </location>
</feature>
<feature type="transmembrane region" description="Helical" evidence="6">
    <location>
        <begin position="292"/>
        <end position="321"/>
    </location>
</feature>
<feature type="transmembrane region" description="Helical" evidence="6">
    <location>
        <begin position="180"/>
        <end position="197"/>
    </location>
</feature>
<gene>
    <name evidence="8" type="ORF">ENV79_03920</name>
</gene>
<feature type="transmembrane region" description="Helical" evidence="6">
    <location>
        <begin position="12"/>
        <end position="43"/>
    </location>
</feature>
<feature type="transmembrane region" description="Helical" evidence="6">
    <location>
        <begin position="261"/>
        <end position="280"/>
    </location>
</feature>